<evidence type="ECO:0000259" key="1">
    <source>
        <dbReference type="PROSITE" id="PS50053"/>
    </source>
</evidence>
<dbReference type="CDD" id="cd17039">
    <property type="entry name" value="Ubl_ubiquitin_like"/>
    <property type="match status" value="1"/>
</dbReference>
<dbReference type="GO" id="GO:0031593">
    <property type="term" value="F:polyubiquitin modification-dependent protein binding"/>
    <property type="evidence" value="ECO:0007669"/>
    <property type="project" value="TreeGrafter"/>
</dbReference>
<dbReference type="Pfam" id="PF00240">
    <property type="entry name" value="ubiquitin"/>
    <property type="match status" value="1"/>
</dbReference>
<organism evidence="2 3">
    <name type="scientific">Dictyostelium firmibasis</name>
    <dbReference type="NCBI Taxonomy" id="79012"/>
    <lineage>
        <taxon>Eukaryota</taxon>
        <taxon>Amoebozoa</taxon>
        <taxon>Evosea</taxon>
        <taxon>Eumycetozoa</taxon>
        <taxon>Dictyostelia</taxon>
        <taxon>Dictyosteliales</taxon>
        <taxon>Dictyosteliaceae</taxon>
        <taxon>Dictyostelium</taxon>
    </lineage>
</organism>
<dbReference type="AlphaFoldDB" id="A0AAN7Z0X6"/>
<dbReference type="InterPro" id="IPR019956">
    <property type="entry name" value="Ubiquitin_dom"/>
</dbReference>
<name>A0AAN7Z0X6_9MYCE</name>
<accession>A0AAN7Z0X6</accession>
<dbReference type="GO" id="GO:0043161">
    <property type="term" value="P:proteasome-mediated ubiquitin-dependent protein catabolic process"/>
    <property type="evidence" value="ECO:0007669"/>
    <property type="project" value="TreeGrafter"/>
</dbReference>
<evidence type="ECO:0000313" key="2">
    <source>
        <dbReference type="EMBL" id="KAK5580085.1"/>
    </source>
</evidence>
<proteinExistence type="predicted"/>
<dbReference type="PRINTS" id="PR00348">
    <property type="entry name" value="UBIQUITIN"/>
</dbReference>
<feature type="domain" description="Ubiquitin-like" evidence="1">
    <location>
        <begin position="1"/>
        <end position="77"/>
    </location>
</feature>
<dbReference type="InterPro" id="IPR000626">
    <property type="entry name" value="Ubiquitin-like_dom"/>
</dbReference>
<sequence>MNIIICIHPNNKRIELTFDDTDTIESIKNSIKIMEGIKLEEQKIVYDGKALKDSSTLKSNGIKDGSVINVLFVKSSNYLNY</sequence>
<dbReference type="Gene3D" id="3.10.20.90">
    <property type="entry name" value="Phosphatidylinositol 3-kinase Catalytic Subunit, Chain A, domain 1"/>
    <property type="match status" value="1"/>
</dbReference>
<dbReference type="SUPFAM" id="SSF54236">
    <property type="entry name" value="Ubiquitin-like"/>
    <property type="match status" value="1"/>
</dbReference>
<dbReference type="GO" id="GO:0005654">
    <property type="term" value="C:nucleoplasm"/>
    <property type="evidence" value="ECO:0007669"/>
    <property type="project" value="TreeGrafter"/>
</dbReference>
<dbReference type="Proteomes" id="UP001344447">
    <property type="component" value="Unassembled WGS sequence"/>
</dbReference>
<gene>
    <name evidence="2" type="ORF">RB653_000098</name>
</gene>
<dbReference type="GO" id="GO:0043130">
    <property type="term" value="F:ubiquitin binding"/>
    <property type="evidence" value="ECO:0007669"/>
    <property type="project" value="TreeGrafter"/>
</dbReference>
<dbReference type="PROSITE" id="PS50053">
    <property type="entry name" value="UBIQUITIN_2"/>
    <property type="match status" value="1"/>
</dbReference>
<reference evidence="2 3" key="1">
    <citation type="submission" date="2023-11" db="EMBL/GenBank/DDBJ databases">
        <title>Dfirmibasis_genome.</title>
        <authorList>
            <person name="Edelbroek B."/>
            <person name="Kjellin J."/>
            <person name="Jerlstrom-Hultqvist J."/>
            <person name="Soderbom F."/>
        </authorList>
    </citation>
    <scope>NUCLEOTIDE SEQUENCE [LARGE SCALE GENOMIC DNA]</scope>
    <source>
        <strain evidence="2 3">TNS-C-14</strain>
    </source>
</reference>
<protein>
    <recommendedName>
        <fullName evidence="1">Ubiquitin-like domain-containing protein</fullName>
    </recommendedName>
</protein>
<keyword evidence="3" id="KW-1185">Reference proteome</keyword>
<dbReference type="PANTHER" id="PTHR10621:SF0">
    <property type="entry name" value="UV EXCISION REPAIR PROTEIN RAD23"/>
    <property type="match status" value="1"/>
</dbReference>
<dbReference type="SMART" id="SM00213">
    <property type="entry name" value="UBQ"/>
    <property type="match status" value="1"/>
</dbReference>
<dbReference type="GO" id="GO:0005829">
    <property type="term" value="C:cytosol"/>
    <property type="evidence" value="ECO:0007669"/>
    <property type="project" value="TreeGrafter"/>
</dbReference>
<evidence type="ECO:0000313" key="3">
    <source>
        <dbReference type="Proteomes" id="UP001344447"/>
    </source>
</evidence>
<dbReference type="GO" id="GO:0070628">
    <property type="term" value="F:proteasome binding"/>
    <property type="evidence" value="ECO:0007669"/>
    <property type="project" value="TreeGrafter"/>
</dbReference>
<comment type="caution">
    <text evidence="2">The sequence shown here is derived from an EMBL/GenBank/DDBJ whole genome shotgun (WGS) entry which is preliminary data.</text>
</comment>
<dbReference type="EMBL" id="JAVFKY010000002">
    <property type="protein sequence ID" value="KAK5580085.1"/>
    <property type="molecule type" value="Genomic_DNA"/>
</dbReference>
<dbReference type="PANTHER" id="PTHR10621">
    <property type="entry name" value="UV EXCISION REPAIR PROTEIN RAD23"/>
    <property type="match status" value="1"/>
</dbReference>
<dbReference type="InterPro" id="IPR029071">
    <property type="entry name" value="Ubiquitin-like_domsf"/>
</dbReference>